<organism evidence="2 3">
    <name type="scientific">Elysia crispata</name>
    <name type="common">lettuce slug</name>
    <dbReference type="NCBI Taxonomy" id="231223"/>
    <lineage>
        <taxon>Eukaryota</taxon>
        <taxon>Metazoa</taxon>
        <taxon>Spiralia</taxon>
        <taxon>Lophotrochozoa</taxon>
        <taxon>Mollusca</taxon>
        <taxon>Gastropoda</taxon>
        <taxon>Heterobranchia</taxon>
        <taxon>Euthyneura</taxon>
        <taxon>Panpulmonata</taxon>
        <taxon>Sacoglossa</taxon>
        <taxon>Placobranchoidea</taxon>
        <taxon>Plakobranchidae</taxon>
        <taxon>Elysia</taxon>
    </lineage>
</organism>
<evidence type="ECO:0000256" key="1">
    <source>
        <dbReference type="SAM" id="MobiDB-lite"/>
    </source>
</evidence>
<evidence type="ECO:0000313" key="3">
    <source>
        <dbReference type="Proteomes" id="UP001283361"/>
    </source>
</evidence>
<dbReference type="AlphaFoldDB" id="A0AAE0XY69"/>
<evidence type="ECO:0000313" key="2">
    <source>
        <dbReference type="EMBL" id="KAK3724625.1"/>
    </source>
</evidence>
<accession>A0AAE0XY69</accession>
<feature type="compositionally biased region" description="Polar residues" evidence="1">
    <location>
        <begin position="304"/>
        <end position="316"/>
    </location>
</feature>
<dbReference type="EMBL" id="JAWDGP010007341">
    <property type="protein sequence ID" value="KAK3724625.1"/>
    <property type="molecule type" value="Genomic_DNA"/>
</dbReference>
<protein>
    <submittedName>
        <fullName evidence="2">Uncharacterized protein</fullName>
    </submittedName>
</protein>
<name>A0AAE0XY69_9GAST</name>
<feature type="compositionally biased region" description="Polar residues" evidence="1">
    <location>
        <begin position="268"/>
        <end position="277"/>
    </location>
</feature>
<reference evidence="2" key="1">
    <citation type="journal article" date="2023" name="G3 (Bethesda)">
        <title>A reference genome for the long-term kleptoplast-retaining sea slug Elysia crispata morphotype clarki.</title>
        <authorList>
            <person name="Eastman K.E."/>
            <person name="Pendleton A.L."/>
            <person name="Shaikh M.A."/>
            <person name="Suttiyut T."/>
            <person name="Ogas R."/>
            <person name="Tomko P."/>
            <person name="Gavelis G."/>
            <person name="Widhalm J.R."/>
            <person name="Wisecaver J.H."/>
        </authorList>
    </citation>
    <scope>NUCLEOTIDE SEQUENCE</scope>
    <source>
        <strain evidence="2">ECLA1</strain>
    </source>
</reference>
<keyword evidence="3" id="KW-1185">Reference proteome</keyword>
<feature type="region of interest" description="Disordered" evidence="1">
    <location>
        <begin position="144"/>
        <end position="171"/>
    </location>
</feature>
<proteinExistence type="predicted"/>
<sequence length="703" mass="79779">MALLLSRGMIPWCPVKARIFRLVVVTALLVMAPGLLLRQKVAEIVADHSSQARRMVRKFIISDDDAYSGFLVERGGVQNTDLHRSRRAEADSGVFHKDMIWEKEKIQYRFGHGLGGSGVTEKHNDDFDQVKDRQSKRDYYFHLDNINNKQPQNDNDDSDHINKKQKDSDDLGYIEEKQLNKGNNDLDYIKNKKPETKSYNLDSNKIVSNKSKNDSVSKQPRRDSTEPKELKTDNGDYNDIWHKGFEKKSLIYVQSKFLKKHFSDLSDASSVSANAGDTHSPPPRNAMKSPSWGTSRGDPHLLHKSTQSRSASSDTGQLDVVKVAQRHAHWIGCEGVLTRAVVGKWIHRPYSQAELHRVQAFLNNTRDKMGFPPTLQRPDKKCGNVSFGEYTFGDKITYRWFRALCNPFGKSPCCQENRCVSRSVDQCACEGCMDLRQQIHAELATWLPTDAACQLSHYRPGEEACTALEEFTVHFVGDSLLRQIFVALLHLLQGPQPQLDSKDEFYQCRGYYSYLPYCSRYLPFEVNTCGSKHVVLKRSFLKRSYDAPEVIKEIQRHTGQRNSLVVLGMGMHDHLNHKLILRTVVKPILAAAAEFNSSWPRLVWVAPHAPGLLKSPWLPSQLAPGVLSFNSHMNTAFTSAGIPVLDTFGLTKDGVMTYDGLHYGEGLNMLKAQILLNYVQEIRKNERESKKYRTAKDGSRVAH</sequence>
<feature type="region of interest" description="Disordered" evidence="1">
    <location>
        <begin position="268"/>
        <end position="316"/>
    </location>
</feature>
<feature type="compositionally biased region" description="Basic and acidic residues" evidence="1">
    <location>
        <begin position="158"/>
        <end position="171"/>
    </location>
</feature>
<feature type="region of interest" description="Disordered" evidence="1">
    <location>
        <begin position="184"/>
        <end position="238"/>
    </location>
</feature>
<feature type="compositionally biased region" description="Basic and acidic residues" evidence="1">
    <location>
        <begin position="187"/>
        <end position="196"/>
    </location>
</feature>
<dbReference type="SUPFAM" id="SSF52266">
    <property type="entry name" value="SGNH hydrolase"/>
    <property type="match status" value="1"/>
</dbReference>
<feature type="compositionally biased region" description="Basic and acidic residues" evidence="1">
    <location>
        <begin position="211"/>
        <end position="238"/>
    </location>
</feature>
<comment type="caution">
    <text evidence="2">The sequence shown here is derived from an EMBL/GenBank/DDBJ whole genome shotgun (WGS) entry which is preliminary data.</text>
</comment>
<gene>
    <name evidence="2" type="ORF">RRG08_041109</name>
</gene>
<dbReference type="Proteomes" id="UP001283361">
    <property type="component" value="Unassembled WGS sequence"/>
</dbReference>